<organism evidence="1 2">
    <name type="scientific">Ridgeia piscesae</name>
    <name type="common">Tubeworm</name>
    <dbReference type="NCBI Taxonomy" id="27915"/>
    <lineage>
        <taxon>Eukaryota</taxon>
        <taxon>Metazoa</taxon>
        <taxon>Spiralia</taxon>
        <taxon>Lophotrochozoa</taxon>
        <taxon>Annelida</taxon>
        <taxon>Polychaeta</taxon>
        <taxon>Sedentaria</taxon>
        <taxon>Canalipalpata</taxon>
        <taxon>Sabellida</taxon>
        <taxon>Siboglinidae</taxon>
        <taxon>Ridgeia</taxon>
    </lineage>
</organism>
<dbReference type="AlphaFoldDB" id="A0AAD9KSJ4"/>
<keyword evidence="2" id="KW-1185">Reference proteome</keyword>
<accession>A0AAD9KSJ4</accession>
<dbReference type="EMBL" id="JAODUO010000635">
    <property type="protein sequence ID" value="KAK2176853.1"/>
    <property type="molecule type" value="Genomic_DNA"/>
</dbReference>
<reference evidence="1" key="1">
    <citation type="journal article" date="2023" name="Mol. Biol. Evol.">
        <title>Third-Generation Sequencing Reveals the Adaptive Role of the Epigenome in Three Deep-Sea Polychaetes.</title>
        <authorList>
            <person name="Perez M."/>
            <person name="Aroh O."/>
            <person name="Sun Y."/>
            <person name="Lan Y."/>
            <person name="Juniper S.K."/>
            <person name="Young C.R."/>
            <person name="Angers B."/>
            <person name="Qian P.Y."/>
        </authorList>
    </citation>
    <scope>NUCLEOTIDE SEQUENCE</scope>
    <source>
        <strain evidence="1">R07B-5</strain>
    </source>
</reference>
<proteinExistence type="predicted"/>
<gene>
    <name evidence="1" type="ORF">NP493_635g01016</name>
</gene>
<protein>
    <submittedName>
        <fullName evidence="1">Uncharacterized protein</fullName>
    </submittedName>
</protein>
<dbReference type="Proteomes" id="UP001209878">
    <property type="component" value="Unassembled WGS sequence"/>
</dbReference>
<comment type="caution">
    <text evidence="1">The sequence shown here is derived from an EMBL/GenBank/DDBJ whole genome shotgun (WGS) entry which is preliminary data.</text>
</comment>
<evidence type="ECO:0000313" key="2">
    <source>
        <dbReference type="Proteomes" id="UP001209878"/>
    </source>
</evidence>
<name>A0AAD9KSJ4_RIDPI</name>
<evidence type="ECO:0000313" key="1">
    <source>
        <dbReference type="EMBL" id="KAK2176853.1"/>
    </source>
</evidence>
<sequence>MRDKFKIINVQRKDNAFMAYKYYGLFVRMCITSLQSYLSQINTRQTSFEACFESKRKSRHSSAP</sequence>